<dbReference type="Gene3D" id="3.90.199.10">
    <property type="entry name" value="Topoisomerase II, domain 5"/>
    <property type="match status" value="1"/>
</dbReference>
<evidence type="ECO:0000259" key="10">
    <source>
        <dbReference type="PROSITE" id="PS52040"/>
    </source>
</evidence>
<keyword evidence="12" id="KW-1185">Reference proteome</keyword>
<dbReference type="InterPro" id="IPR006691">
    <property type="entry name" value="GyrA/parC_rep"/>
</dbReference>
<dbReference type="PROSITE" id="PS52040">
    <property type="entry name" value="TOPO_IIA"/>
    <property type="match status" value="1"/>
</dbReference>
<dbReference type="InParanoid" id="A0A061AB60"/>
<evidence type="ECO:0000256" key="3">
    <source>
        <dbReference type="ARBA" id="ARBA00023029"/>
    </source>
</evidence>
<dbReference type="PATRIC" id="fig|35623.3.peg.1057"/>
<dbReference type="NCBIfam" id="NF004044">
    <property type="entry name" value="PRK05561.1"/>
    <property type="match status" value="1"/>
</dbReference>
<dbReference type="HAMAP" id="MF_00937">
    <property type="entry name" value="ParC_type2"/>
    <property type="match status" value="1"/>
</dbReference>
<keyword evidence="3 7" id="KW-0799">Topoisomerase</keyword>
<evidence type="ECO:0000313" key="12">
    <source>
        <dbReference type="Proteomes" id="UP000032434"/>
    </source>
</evidence>
<feature type="site" description="Interaction with DNA" evidence="7">
    <location>
        <position position="105"/>
    </location>
</feature>
<dbReference type="InterPro" id="IPR035516">
    <property type="entry name" value="Gyrase/topoIV_suA_C"/>
</dbReference>
<accession>A0A061AB60</accession>
<feature type="site" description="Interaction with DNA" evidence="7">
    <location>
        <position position="86"/>
    </location>
</feature>
<feature type="coiled-coil region" evidence="9">
    <location>
        <begin position="437"/>
        <end position="464"/>
    </location>
</feature>
<evidence type="ECO:0000256" key="4">
    <source>
        <dbReference type="ARBA" id="ARBA00023125"/>
    </source>
</evidence>
<dbReference type="SMART" id="SM00434">
    <property type="entry name" value="TOP4c"/>
    <property type="match status" value="1"/>
</dbReference>
<dbReference type="GO" id="GO:0005524">
    <property type="term" value="F:ATP binding"/>
    <property type="evidence" value="ECO:0007669"/>
    <property type="project" value="InterPro"/>
</dbReference>
<gene>
    <name evidence="7 11" type="primary">parC</name>
    <name evidence="11" type="ORF">Aocu_10570</name>
</gene>
<dbReference type="Gene3D" id="2.120.10.90">
    <property type="entry name" value="DNA gyrase/topoisomerase IV, subunit A, C-terminal"/>
    <property type="match status" value="1"/>
</dbReference>
<dbReference type="InterPro" id="IPR013757">
    <property type="entry name" value="Topo_IIA_A_a_sf"/>
</dbReference>
<feature type="site" description="Interaction with DNA" evidence="7">
    <location>
        <position position="88"/>
    </location>
</feature>
<keyword evidence="6 7" id="KW-0413">Isomerase</keyword>
<sequence>MSKISKKLDQFVSEKIQKTLLEDIMAKSFGRYSKYIIQDRALPDARDGLKPVQRRILYAMGQMGVNFNKPHKKSARIAGDVMGKYHPHGDSSIYDAMVRMSQDFKMRIPLVDMHGNNGSIDGDSAAAMRYTEARLSKEADYLLKDIDKRTVNFVPNFDDEEQEPTVLPAKFPNLLVNGAMGISAGYATKIPPHNLKEVIDATMALIDNPDLTDMDMLNFIKGPDFPTGGIVQGIDGIKQAIKTGSGKVIIRSKTAIEEISKSQDRIVVTEIPYEVVKADLVRQIDTLRINNNIEDILEIRDETDQEGLRIAIDLKKGADSQLMLNYLFKNSDLQISYNYNMVAILKNRPVLCGVLELLKVYIEHQKEVITNRSNFELERAMKRNHIVEGLIKMTSVVQEVIDVIRKSNNKSDSKINIQEKFGFSELQSEAIVMLQLYRLSSTDIEALMKERDQLNQEIIELNLILSNEKVLLKTIKKELLEVKNTLGDERRSLIEDEIENIKIDQKDLITDEQTIIGITKDGYVKRSSLRSFNASKEVGLKENDALLFEKEVNTLQTLIIFTNLGNYLFLPVYKIEDQKWKDLGVYINNIIPIEKNEKVIKVYAIETFKNDTKLLLTSKQGLMKQVNLTDLEVTRFNKPIRAMKLSKDDELIFVDMNELENIISISKNGYILRFETSELPLYGLQAGGVKSMALGEHDEVAVAFYAKPTDDFYFLTSRGHVIKDTVSELPKYARNRRGIILIERIKTSPHFIVSAARASKQQIKENVKVRLLSSKELLETDLQDLKYSNNKFGKKMIEDGYYIEISPSVEPETEVKVTKKVVKQEEVVPKVLEETIETKQNQKIRLSRLDLFDEE</sequence>
<dbReference type="Proteomes" id="UP000032434">
    <property type="component" value="Chromosome 1"/>
</dbReference>
<dbReference type="Pfam" id="PF00521">
    <property type="entry name" value="DNA_topoisoIV"/>
    <property type="match status" value="1"/>
</dbReference>
<evidence type="ECO:0000256" key="6">
    <source>
        <dbReference type="ARBA" id="ARBA00023235"/>
    </source>
</evidence>
<feature type="domain" description="Topo IIA-type catalytic" evidence="10">
    <location>
        <begin position="42"/>
        <end position="508"/>
    </location>
</feature>
<dbReference type="InterPro" id="IPR013760">
    <property type="entry name" value="Topo_IIA-like_dom_sf"/>
</dbReference>
<dbReference type="FunFam" id="3.90.199.10:FF:000001">
    <property type="entry name" value="DNA gyrase subunit A"/>
    <property type="match status" value="1"/>
</dbReference>
<dbReference type="KEGG" id="aoc:Aocu_10570"/>
<dbReference type="Gene3D" id="3.30.1360.40">
    <property type="match status" value="1"/>
</dbReference>
<feature type="site" description="Transition state stabilizer" evidence="7">
    <location>
        <position position="129"/>
    </location>
</feature>
<proteinExistence type="inferred from homology"/>
<dbReference type="PANTHER" id="PTHR43493:SF9">
    <property type="entry name" value="DNA TOPOISOMERASE 4 SUBUNIT A"/>
    <property type="match status" value="1"/>
</dbReference>
<dbReference type="GO" id="GO:0034335">
    <property type="term" value="F:DNA negative supercoiling activity"/>
    <property type="evidence" value="ECO:0007669"/>
    <property type="project" value="UniProtKB-ARBA"/>
</dbReference>
<evidence type="ECO:0000256" key="9">
    <source>
        <dbReference type="SAM" id="Coils"/>
    </source>
</evidence>
<dbReference type="FunCoup" id="A0A061AB60">
    <property type="interactions" value="7"/>
</dbReference>
<evidence type="ECO:0000256" key="1">
    <source>
        <dbReference type="ARBA" id="ARBA00000185"/>
    </source>
</evidence>
<dbReference type="Pfam" id="PF03989">
    <property type="entry name" value="DNA_gyraseA_C"/>
    <property type="match status" value="5"/>
</dbReference>
<dbReference type="GO" id="GO:0007059">
    <property type="term" value="P:chromosome segregation"/>
    <property type="evidence" value="ECO:0007669"/>
    <property type="project" value="UniProtKB-UniRule"/>
</dbReference>
<dbReference type="GO" id="GO:0009330">
    <property type="term" value="C:DNA topoisomerase type II (double strand cut, ATP-hydrolyzing) complex"/>
    <property type="evidence" value="ECO:0007669"/>
    <property type="project" value="TreeGrafter"/>
</dbReference>
<dbReference type="GO" id="GO:0005737">
    <property type="term" value="C:cytoplasm"/>
    <property type="evidence" value="ECO:0007669"/>
    <property type="project" value="TreeGrafter"/>
</dbReference>
<dbReference type="InterPro" id="IPR050220">
    <property type="entry name" value="Type_II_DNA_Topoisomerases"/>
</dbReference>
<evidence type="ECO:0000256" key="2">
    <source>
        <dbReference type="ARBA" id="ARBA00022475"/>
    </source>
</evidence>
<protein>
    <recommendedName>
        <fullName evidence="7">DNA topoisomerase 4 subunit A</fullName>
        <ecNumber evidence="7">5.6.2.2</ecNumber>
    </recommendedName>
    <alternativeName>
        <fullName evidence="7">Topoisomerase IV subunit A</fullName>
    </alternativeName>
</protein>
<dbReference type="AlphaFoldDB" id="A0A061AB60"/>
<evidence type="ECO:0000256" key="8">
    <source>
        <dbReference type="PROSITE-ProRule" id="PRU01384"/>
    </source>
</evidence>
<dbReference type="Gene3D" id="1.10.268.10">
    <property type="entry name" value="Topoisomerase, domain 3"/>
    <property type="match status" value="1"/>
</dbReference>
<dbReference type="GO" id="GO:0019897">
    <property type="term" value="C:extrinsic component of plasma membrane"/>
    <property type="evidence" value="ECO:0007669"/>
    <property type="project" value="UniProtKB-UniRule"/>
</dbReference>
<comment type="subunit">
    <text evidence="7">Heterotetramer composed of ParC and ParE.</text>
</comment>
<dbReference type="EMBL" id="LK028559">
    <property type="protein sequence ID" value="CDR31130.1"/>
    <property type="molecule type" value="Genomic_DNA"/>
</dbReference>
<comment type="function">
    <text evidence="7">Topoisomerase IV is essential for chromosome segregation. It relaxes supercoiled DNA. Performs the decatenation events required during the replication of a circular DNA molecule.</text>
</comment>
<dbReference type="EC" id="5.6.2.2" evidence="7"/>
<evidence type="ECO:0000256" key="7">
    <source>
        <dbReference type="HAMAP-Rule" id="MF_00937"/>
    </source>
</evidence>
<evidence type="ECO:0000256" key="5">
    <source>
        <dbReference type="ARBA" id="ARBA00023136"/>
    </source>
</evidence>
<dbReference type="NCBIfam" id="TIGR01061">
    <property type="entry name" value="parC_Gpos"/>
    <property type="match status" value="1"/>
</dbReference>
<dbReference type="InterPro" id="IPR013758">
    <property type="entry name" value="Topo_IIA_A/C_ab"/>
</dbReference>
<keyword evidence="2 7" id="KW-1003">Cell membrane</keyword>
<evidence type="ECO:0000313" key="11">
    <source>
        <dbReference type="EMBL" id="CDR31130.1"/>
    </source>
</evidence>
<dbReference type="FunFam" id="3.30.1360.40:FF:000002">
    <property type="entry name" value="DNA gyrase subunit A"/>
    <property type="match status" value="1"/>
</dbReference>
<dbReference type="HOGENOM" id="CLU_002977_6_1_14"/>
<keyword evidence="5 7" id="KW-0472">Membrane</keyword>
<keyword evidence="4 7" id="KW-0238">DNA-binding</keyword>
<comment type="catalytic activity">
    <reaction evidence="1 7 8">
        <text>ATP-dependent breakage, passage and rejoining of double-stranded DNA.</text>
        <dbReference type="EC" id="5.6.2.2"/>
    </reaction>
</comment>
<dbReference type="GO" id="GO:0003677">
    <property type="term" value="F:DNA binding"/>
    <property type="evidence" value="ECO:0007669"/>
    <property type="project" value="UniProtKB-UniRule"/>
</dbReference>
<dbReference type="OrthoDB" id="9806486at2"/>
<dbReference type="PANTHER" id="PTHR43493">
    <property type="entry name" value="DNA GYRASE/TOPOISOMERASE SUBUNIT A"/>
    <property type="match status" value="1"/>
</dbReference>
<comment type="subcellular location">
    <subcellularLocation>
        <location evidence="7">Cell membrane</location>
        <topology evidence="7">Peripheral membrane protein</topology>
    </subcellularLocation>
</comment>
<feature type="active site" description="O-(5'-phospho-DNA)-tyrosine intermediate" evidence="7 8">
    <location>
        <position position="130"/>
    </location>
</feature>
<dbReference type="SUPFAM" id="SSF101904">
    <property type="entry name" value="GyrA/ParC C-terminal domain-like"/>
    <property type="match status" value="1"/>
</dbReference>
<feature type="site" description="Interaction with DNA" evidence="7">
    <location>
        <position position="50"/>
    </location>
</feature>
<name>A0A061AB60_9MOLU</name>
<dbReference type="GO" id="GO:0006265">
    <property type="term" value="P:DNA topological change"/>
    <property type="evidence" value="ECO:0007669"/>
    <property type="project" value="UniProtKB-UniRule"/>
</dbReference>
<keyword evidence="9" id="KW-0175">Coiled coil</keyword>
<reference evidence="12" key="1">
    <citation type="submission" date="2014-05" db="EMBL/GenBank/DDBJ databases">
        <authorList>
            <person name="Kube M."/>
        </authorList>
    </citation>
    <scope>NUCLEOTIDE SEQUENCE [LARGE SCALE GENOMIC DNA]</scope>
</reference>
<dbReference type="RefSeq" id="WP_045749581.1">
    <property type="nucleotide sequence ID" value="NZ_FUZK01000001.1"/>
</dbReference>
<organism evidence="11 12">
    <name type="scientific">Acholeplasma oculi</name>
    <dbReference type="NCBI Taxonomy" id="35623"/>
    <lineage>
        <taxon>Bacteria</taxon>
        <taxon>Bacillati</taxon>
        <taxon>Mycoplasmatota</taxon>
        <taxon>Mollicutes</taxon>
        <taxon>Acholeplasmatales</taxon>
        <taxon>Acholeplasmataceae</taxon>
        <taxon>Acholeplasma</taxon>
    </lineage>
</organism>
<dbReference type="InterPro" id="IPR005741">
    <property type="entry name" value="TopoIV_A_Gpos"/>
</dbReference>
<dbReference type="SUPFAM" id="SSF56719">
    <property type="entry name" value="Type II DNA topoisomerase"/>
    <property type="match status" value="1"/>
</dbReference>
<comment type="similarity">
    <text evidence="7">Belongs to the type II topoisomerase GyrA/ParC subunit family. ParC type 2 subfamily.</text>
</comment>
<dbReference type="GO" id="GO:0005694">
    <property type="term" value="C:chromosome"/>
    <property type="evidence" value="ECO:0007669"/>
    <property type="project" value="InterPro"/>
</dbReference>
<dbReference type="CDD" id="cd00187">
    <property type="entry name" value="TOP4c"/>
    <property type="match status" value="1"/>
</dbReference>
<dbReference type="STRING" id="35623.Aocu_10570"/>
<dbReference type="InterPro" id="IPR002205">
    <property type="entry name" value="Topo_IIA_dom_A"/>
</dbReference>
<feature type="site" description="Interaction with DNA" evidence="7">
    <location>
        <position position="99"/>
    </location>
</feature>